<dbReference type="EMBL" id="CAJZAF010000052">
    <property type="protein sequence ID" value="CAG9186651.1"/>
    <property type="molecule type" value="Genomic_DNA"/>
</dbReference>
<sequence length="67" mass="7651">MKTILVLLATSVALLSGCVVAPDQDGYRDGYYHGDGRVDHDRGHWDHDRGDHRDYGDRDHWQGGPRY</sequence>
<keyword evidence="4" id="KW-1185">Reference proteome</keyword>
<evidence type="ECO:0008006" key="5">
    <source>
        <dbReference type="Google" id="ProtNLM"/>
    </source>
</evidence>
<keyword evidence="2" id="KW-0732">Signal</keyword>
<evidence type="ECO:0000313" key="4">
    <source>
        <dbReference type="Proteomes" id="UP000701702"/>
    </source>
</evidence>
<feature type="region of interest" description="Disordered" evidence="1">
    <location>
        <begin position="31"/>
        <end position="67"/>
    </location>
</feature>
<feature type="chain" id="PRO_5046143777" description="Lipoprotein" evidence="2">
    <location>
        <begin position="22"/>
        <end position="67"/>
    </location>
</feature>
<proteinExistence type="predicted"/>
<accession>A0ABN7ZPQ5</accession>
<evidence type="ECO:0000256" key="1">
    <source>
        <dbReference type="SAM" id="MobiDB-lite"/>
    </source>
</evidence>
<comment type="caution">
    <text evidence="3">The sequence shown here is derived from an EMBL/GenBank/DDBJ whole genome shotgun (WGS) entry which is preliminary data.</text>
</comment>
<feature type="signal peptide" evidence="2">
    <location>
        <begin position="1"/>
        <end position="21"/>
    </location>
</feature>
<evidence type="ECO:0000313" key="3">
    <source>
        <dbReference type="EMBL" id="CAG9186651.1"/>
    </source>
</evidence>
<evidence type="ECO:0000256" key="2">
    <source>
        <dbReference type="SAM" id="SignalP"/>
    </source>
</evidence>
<dbReference type="PROSITE" id="PS51257">
    <property type="entry name" value="PROKAR_LIPOPROTEIN"/>
    <property type="match status" value="1"/>
</dbReference>
<protein>
    <recommendedName>
        <fullName evidence="5">Lipoprotein</fullName>
    </recommendedName>
</protein>
<name>A0ABN7ZPQ5_9BURK</name>
<organism evidence="3 4">
    <name type="scientific">Cupriavidus pinatubonensis</name>
    <dbReference type="NCBI Taxonomy" id="248026"/>
    <lineage>
        <taxon>Bacteria</taxon>
        <taxon>Pseudomonadati</taxon>
        <taxon>Pseudomonadota</taxon>
        <taxon>Betaproteobacteria</taxon>
        <taxon>Burkholderiales</taxon>
        <taxon>Burkholderiaceae</taxon>
        <taxon>Cupriavidus</taxon>
    </lineage>
</organism>
<gene>
    <name evidence="3" type="ORF">LMG23994_06313</name>
</gene>
<dbReference type="Proteomes" id="UP000701702">
    <property type="component" value="Unassembled WGS sequence"/>
</dbReference>
<feature type="compositionally biased region" description="Basic and acidic residues" evidence="1">
    <location>
        <begin position="31"/>
        <end position="61"/>
    </location>
</feature>
<reference evidence="3 4" key="1">
    <citation type="submission" date="2021-08" db="EMBL/GenBank/DDBJ databases">
        <authorList>
            <person name="Peeters C."/>
        </authorList>
    </citation>
    <scope>NUCLEOTIDE SEQUENCE [LARGE SCALE GENOMIC DNA]</scope>
    <source>
        <strain evidence="3 4">LMG 23994</strain>
    </source>
</reference>